<comment type="catalytic activity">
    <reaction evidence="8 9">
        <text>N(6)-[(R)-lipoyl]-L-lysyl-[protein] + pyruvate + H(+) = N(6)-[(R)-S(8)-acetyldihydrolipoyl]-L-lysyl-[protein] + CO2</text>
        <dbReference type="Rhea" id="RHEA:19189"/>
        <dbReference type="Rhea" id="RHEA-COMP:10474"/>
        <dbReference type="Rhea" id="RHEA-COMP:10478"/>
        <dbReference type="ChEBI" id="CHEBI:15361"/>
        <dbReference type="ChEBI" id="CHEBI:15378"/>
        <dbReference type="ChEBI" id="CHEBI:16526"/>
        <dbReference type="ChEBI" id="CHEBI:83099"/>
        <dbReference type="ChEBI" id="CHEBI:83111"/>
        <dbReference type="EC" id="1.2.4.1"/>
    </reaction>
</comment>
<evidence type="ECO:0000256" key="10">
    <source>
        <dbReference type="PIRSR" id="PIRSR000156-1"/>
    </source>
</evidence>
<dbReference type="FunFam" id="3.40.50.970:FF:000011">
    <property type="entry name" value="Pyruvate dehydrogenase E1 component"/>
    <property type="match status" value="1"/>
</dbReference>
<dbReference type="GO" id="GO:0046872">
    <property type="term" value="F:metal ion binding"/>
    <property type="evidence" value="ECO:0007669"/>
    <property type="project" value="UniProtKB-KW"/>
</dbReference>
<dbReference type="InterPro" id="IPR009014">
    <property type="entry name" value="Transketo_C/PFOR_II"/>
</dbReference>
<feature type="binding site" evidence="10">
    <location>
        <position position="260"/>
    </location>
    <ligand>
        <name>Mg(2+)</name>
        <dbReference type="ChEBI" id="CHEBI:18420"/>
    </ligand>
</feature>
<keyword evidence="7 9" id="KW-0670">Pyruvate</keyword>
<dbReference type="eggNOG" id="COG2609">
    <property type="taxonomic scope" value="Bacteria"/>
</dbReference>
<feature type="binding site" evidence="10">
    <location>
        <position position="228"/>
    </location>
    <ligand>
        <name>Mg(2+)</name>
        <dbReference type="ChEBI" id="CHEBI:18420"/>
    </ligand>
</feature>
<dbReference type="PANTHER" id="PTHR43825">
    <property type="entry name" value="PYRUVATE DEHYDROGENASE E1 COMPONENT"/>
    <property type="match status" value="1"/>
</dbReference>
<dbReference type="NCBIfam" id="TIGR00759">
    <property type="entry name" value="aceE"/>
    <property type="match status" value="1"/>
</dbReference>
<dbReference type="Gene3D" id="3.40.50.970">
    <property type="match status" value="2"/>
</dbReference>
<comment type="cofactor">
    <cofactor evidence="1 9">
        <name>thiamine diphosphate</name>
        <dbReference type="ChEBI" id="CHEBI:58937"/>
    </cofactor>
</comment>
<keyword evidence="10" id="KW-0479">Metal-binding</keyword>
<dbReference type="OrthoDB" id="9759664at2"/>
<evidence type="ECO:0000256" key="4">
    <source>
        <dbReference type="ARBA" id="ARBA00017172"/>
    </source>
</evidence>
<organism evidence="14">
    <name type="scientific">Variovorax paradoxus (strain S110)</name>
    <dbReference type="NCBI Taxonomy" id="543728"/>
    <lineage>
        <taxon>Bacteria</taxon>
        <taxon>Pseudomonadati</taxon>
        <taxon>Pseudomonadota</taxon>
        <taxon>Betaproteobacteria</taxon>
        <taxon>Burkholderiales</taxon>
        <taxon>Comamonadaceae</taxon>
        <taxon>Variovorax</taxon>
    </lineage>
</organism>
<dbReference type="GO" id="GO:0004739">
    <property type="term" value="F:pyruvate dehydrogenase (acetyl-transferring) activity"/>
    <property type="evidence" value="ECO:0007669"/>
    <property type="project" value="UniProtKB-EC"/>
</dbReference>
<reference evidence="14" key="1">
    <citation type="submission" date="2009-06" db="EMBL/GenBank/DDBJ databases">
        <title>Complete sequence of chromosome 2 of Variovorax paradoxus S110.</title>
        <authorList>
            <consortium name="US DOE Joint Genome Institute"/>
            <person name="Lucas S."/>
            <person name="Copeland A."/>
            <person name="Lapidus A."/>
            <person name="Glavina del Rio T."/>
            <person name="Tice H."/>
            <person name="Bruce D."/>
            <person name="Goodwin L."/>
            <person name="Pitluck S."/>
            <person name="Chertkov O."/>
            <person name="Brettin T."/>
            <person name="Detter J.C."/>
            <person name="Han C."/>
            <person name="Larimer F."/>
            <person name="Land M."/>
            <person name="Hauser L."/>
            <person name="Kyrpides N."/>
            <person name="Ovchinnikova G."/>
            <person name="Orwin P."/>
            <person name="Leadbetter J.R."/>
            <person name="Spain J.C."/>
            <person name="Han J.I."/>
        </authorList>
    </citation>
    <scope>NUCLEOTIDE SEQUENCE</scope>
    <source>
        <strain evidence="14">S110</strain>
    </source>
</reference>
<dbReference type="InterPro" id="IPR035807">
    <property type="entry name" value="PDC_E1_N"/>
</dbReference>
<dbReference type="PANTHER" id="PTHR43825:SF3">
    <property type="entry name" value="PYRUVATE DEHYDROGENASE E1 COMPONENT"/>
    <property type="match status" value="1"/>
</dbReference>
<dbReference type="Pfam" id="PF00456">
    <property type="entry name" value="Transketolase_N"/>
    <property type="match status" value="1"/>
</dbReference>
<dbReference type="SUPFAM" id="SSF52518">
    <property type="entry name" value="Thiamin diphosphate-binding fold (THDP-binding)"/>
    <property type="match status" value="2"/>
</dbReference>
<dbReference type="InterPro" id="IPR055152">
    <property type="entry name" value="Transketolase-like_C_2"/>
</dbReference>
<feature type="binding site" evidence="10">
    <location>
        <position position="258"/>
    </location>
    <ligand>
        <name>Mg(2+)</name>
        <dbReference type="ChEBI" id="CHEBI:18420"/>
    </ligand>
</feature>
<evidence type="ECO:0000259" key="11">
    <source>
        <dbReference type="Pfam" id="PF00456"/>
    </source>
</evidence>
<dbReference type="EC" id="1.2.4.1" evidence="3 9"/>
<dbReference type="SUPFAM" id="SSF52922">
    <property type="entry name" value="TK C-terminal domain-like"/>
    <property type="match status" value="1"/>
</dbReference>
<dbReference type="PIRSF" id="PIRSF000156">
    <property type="entry name" value="Pyruvate_dh_E1"/>
    <property type="match status" value="1"/>
</dbReference>
<evidence type="ECO:0000259" key="13">
    <source>
        <dbReference type="Pfam" id="PF22613"/>
    </source>
</evidence>
<feature type="domain" description="Transketolase-like C-terminal" evidence="13">
    <location>
        <begin position="709"/>
        <end position="848"/>
    </location>
</feature>
<keyword evidence="6 9" id="KW-0786">Thiamine pyrophosphate</keyword>
<gene>
    <name evidence="14" type="ordered locus">Vapar_5334</name>
</gene>
<evidence type="ECO:0000256" key="7">
    <source>
        <dbReference type="ARBA" id="ARBA00023317"/>
    </source>
</evidence>
<dbReference type="KEGG" id="vap:Vapar_5334"/>
<feature type="domain" description="Pyruvate dehydrogenase E1 component middle" evidence="12">
    <location>
        <begin position="477"/>
        <end position="696"/>
    </location>
</feature>
<proteinExistence type="predicted"/>
<accession>C5CZC8</accession>
<dbReference type="InterPro" id="IPR041621">
    <property type="entry name" value="PDH_E1_M"/>
</dbReference>
<protein>
    <recommendedName>
        <fullName evidence="4 9">Pyruvate dehydrogenase E1 component</fullName>
        <ecNumber evidence="3 9">1.2.4.1</ecNumber>
    </recommendedName>
</protein>
<dbReference type="Gene3D" id="3.40.50.920">
    <property type="match status" value="1"/>
</dbReference>
<evidence type="ECO:0000256" key="6">
    <source>
        <dbReference type="ARBA" id="ARBA00023052"/>
    </source>
</evidence>
<dbReference type="CDD" id="cd02017">
    <property type="entry name" value="TPP_E1_EcPDC_like"/>
    <property type="match status" value="1"/>
</dbReference>
<dbReference type="Pfam" id="PF17831">
    <property type="entry name" value="PDH_E1_M"/>
    <property type="match status" value="1"/>
</dbReference>
<dbReference type="STRING" id="543728.Vapar_5334"/>
<evidence type="ECO:0000256" key="2">
    <source>
        <dbReference type="ARBA" id="ARBA00003157"/>
    </source>
</evidence>
<dbReference type="AlphaFoldDB" id="C5CZC8"/>
<evidence type="ECO:0000256" key="1">
    <source>
        <dbReference type="ARBA" id="ARBA00001964"/>
    </source>
</evidence>
<comment type="function">
    <text evidence="2 9">Component of the pyruvate dehydrogenase (PDH) complex, that catalyzes the overall conversion of pyruvate to acetyl-CoA and CO(2).</text>
</comment>
<keyword evidence="5 9" id="KW-0560">Oxidoreductase</keyword>
<evidence type="ECO:0000256" key="3">
    <source>
        <dbReference type="ARBA" id="ARBA00012281"/>
    </source>
</evidence>
<dbReference type="EMBL" id="CP001636">
    <property type="protein sequence ID" value="ACS21936.1"/>
    <property type="molecule type" value="Genomic_DNA"/>
</dbReference>
<keyword evidence="10" id="KW-0460">Magnesium</keyword>
<dbReference type="HOGENOM" id="CLU_009154_2_0_4"/>
<feature type="domain" description="Transketolase N-terminal" evidence="11">
    <location>
        <begin position="137"/>
        <end position="291"/>
    </location>
</feature>
<dbReference type="InterPro" id="IPR004660">
    <property type="entry name" value="PDH_E1"/>
</dbReference>
<dbReference type="InterPro" id="IPR029061">
    <property type="entry name" value="THDP-binding"/>
</dbReference>
<comment type="cofactor">
    <cofactor evidence="10">
        <name>Mg(2+)</name>
        <dbReference type="ChEBI" id="CHEBI:18420"/>
    </cofactor>
</comment>
<evidence type="ECO:0000256" key="8">
    <source>
        <dbReference type="ARBA" id="ARBA00051231"/>
    </source>
</evidence>
<evidence type="ECO:0000256" key="5">
    <source>
        <dbReference type="ARBA" id="ARBA00023002"/>
    </source>
</evidence>
<name>C5CZC8_VARPS</name>
<dbReference type="InterPro" id="IPR005474">
    <property type="entry name" value="Transketolase_N"/>
</dbReference>
<evidence type="ECO:0000259" key="12">
    <source>
        <dbReference type="Pfam" id="PF17831"/>
    </source>
</evidence>
<evidence type="ECO:0000256" key="9">
    <source>
        <dbReference type="PIRNR" id="PIRNR000156"/>
    </source>
</evidence>
<dbReference type="InterPro" id="IPR051157">
    <property type="entry name" value="PDH/Transketolase"/>
</dbReference>
<sequence length="890" mass="99684">MSTMGDLDPTETGEWVDALGAVQQHRGSERANFLLNRLVDEGRRDGVYVPRSLNTAYRNTIPPEKEEKSPGNREIEHRLRSIIRWNAMAIILRANKDSSELGGHIASFQSAATLYDIGFGHFWHAATDTHGGDLLFIQGHSSPGIYARAFLEGRLSEQQLLNYRQESEGNGIPSYPHPWLMPDFWQFPTVSMGLGPLMAIYQARFLKYLHGRGLADTAPRKVWAFMGDGEMDEPESLGAISLAGRESLDNLVFVINCNLQRLDGPVRGNGKIVQELESVFRGAGWNVIKVLWGSGWDALLAKDKSGKLLQRMEECVDGEYQDFKSKSGAYVREHFFGKYDETRALVAEMSDDEIWGLTRGGHDPEKVFAAYAAAVRHKGQPTLILPKTVKGYGMGESGEGQMIAHQAKKMTQDALRGFRNRFQIPVSDEELPDVPFIRLAEDSPEMKYLRERRAALGGYLPQRRRKSTALEIPPLATFERLLKDTGEREISTTMAFVQMLGTLVRDKQIGKHVVPIVPDESRTFGMEGMFRQLGIWSSLGQLYKPQDADQLMYYRESKDGQVLQEGINEGGAMSSWIVAATSYSTNNVPMIPFYIYYSMFGLQRVGDLAWLAGDMRARGFLLGGTAGRTTLNGEGLQHEDGHSHILAGTIPNCVSYDPTFAYEVVAIVRDGMRRMYAEQEDVYYYITLMNENYPHPGMPEGSEAGILKGLYQLSDGGKTPNKGHRVQLVGSGTILREVMFAAELLKNDFGIAADVWSATSYNELRRDGMAAERWSRLHPTEPARKSHVEQCLEGHEGPVIAATDYMRNYADQVREYVQAAGRRYTVLGTDGFGRSDYRRKLRRFFEVDRWHVAVAALKALADDGVIKHTVVAEAIEKYGLDAERAAPWTV</sequence>
<evidence type="ECO:0000313" key="14">
    <source>
        <dbReference type="EMBL" id="ACS21936.1"/>
    </source>
</evidence>
<dbReference type="Pfam" id="PF22613">
    <property type="entry name" value="Transketolase_C_1"/>
    <property type="match status" value="1"/>
</dbReference>